<dbReference type="EMBL" id="DSZH01000009">
    <property type="protein sequence ID" value="HGU46966.1"/>
    <property type="molecule type" value="Genomic_DNA"/>
</dbReference>
<accession>A0A7C4VYG4</accession>
<comment type="caution">
    <text evidence="8">The sequence shown here is derived from an EMBL/GenBank/DDBJ whole genome shotgun (WGS) entry which is preliminary data.</text>
</comment>
<keyword evidence="1" id="KW-0004">4Fe-4S</keyword>
<evidence type="ECO:0000256" key="1">
    <source>
        <dbReference type="ARBA" id="ARBA00022485"/>
    </source>
</evidence>
<reference evidence="8" key="1">
    <citation type="journal article" date="2020" name="mSystems">
        <title>Genome- and Community-Level Interaction Insights into Carbon Utilization and Element Cycling Functions of Hydrothermarchaeota in Hydrothermal Sediment.</title>
        <authorList>
            <person name="Zhou Z."/>
            <person name="Liu Y."/>
            <person name="Xu W."/>
            <person name="Pan J."/>
            <person name="Luo Z.H."/>
            <person name="Li M."/>
        </authorList>
    </citation>
    <scope>NUCLEOTIDE SEQUENCE [LARGE SCALE GENOMIC DNA]</scope>
    <source>
        <strain evidence="8">SpSt-594</strain>
        <strain evidence="7">SpSt-655</strain>
    </source>
</reference>
<organism evidence="8">
    <name type="scientific">candidate division WOR-3 bacterium</name>
    <dbReference type="NCBI Taxonomy" id="2052148"/>
    <lineage>
        <taxon>Bacteria</taxon>
        <taxon>Bacteria division WOR-3</taxon>
    </lineage>
</organism>
<dbReference type="GO" id="GO:0016020">
    <property type="term" value="C:membrane"/>
    <property type="evidence" value="ECO:0007669"/>
    <property type="project" value="InterPro"/>
</dbReference>
<evidence type="ECO:0000259" key="6">
    <source>
        <dbReference type="PROSITE" id="PS51379"/>
    </source>
</evidence>
<evidence type="ECO:0000256" key="5">
    <source>
        <dbReference type="ARBA" id="ARBA00023014"/>
    </source>
</evidence>
<dbReference type="GO" id="GO:0009060">
    <property type="term" value="P:aerobic respiration"/>
    <property type="evidence" value="ECO:0007669"/>
    <property type="project" value="TreeGrafter"/>
</dbReference>
<name>A0A7C4VYG4_UNCW3</name>
<keyword evidence="3" id="KW-0677">Repeat</keyword>
<evidence type="ECO:0000313" key="8">
    <source>
        <dbReference type="EMBL" id="HGU46966.1"/>
    </source>
</evidence>
<dbReference type="PROSITE" id="PS00198">
    <property type="entry name" value="4FE4S_FER_1"/>
    <property type="match status" value="1"/>
</dbReference>
<keyword evidence="5" id="KW-0411">Iron-sulfur</keyword>
<evidence type="ECO:0000256" key="4">
    <source>
        <dbReference type="ARBA" id="ARBA00023004"/>
    </source>
</evidence>
<gene>
    <name evidence="8" type="ORF">ENT60_00185</name>
    <name evidence="7" type="ORF">ENU28_02235</name>
</gene>
<dbReference type="PROSITE" id="PS51379">
    <property type="entry name" value="4FE4S_FER_2"/>
    <property type="match status" value="2"/>
</dbReference>
<sequence length="202" mass="23384">MRQPKLRELKEAIKAIFKGPYTIKFPYRPAKVFPNFRGKIVFNEEKCVGCGACAEVCPSKAREIIDDKDKKIRKVIHYQEKCIYCGQCVRYCITGEGIKHTPEFDLASLKKDNYKNEIEKELILCASCGEIIAPKDQIIWVAKKVGTLISANPTLFLTYYKELGLVYEPKIETKEFPYRASHLQILCPTCRRKVYLEEVWGY</sequence>
<dbReference type="SUPFAM" id="SSF54862">
    <property type="entry name" value="4Fe-4S ferredoxins"/>
    <property type="match status" value="1"/>
</dbReference>
<dbReference type="InterPro" id="IPR010226">
    <property type="entry name" value="NADH_quinone_OxRdtase_chainI"/>
</dbReference>
<feature type="domain" description="4Fe-4S ferredoxin-type" evidence="6">
    <location>
        <begin position="73"/>
        <end position="103"/>
    </location>
</feature>
<evidence type="ECO:0000256" key="3">
    <source>
        <dbReference type="ARBA" id="ARBA00022737"/>
    </source>
</evidence>
<dbReference type="PANTHER" id="PTHR10849">
    <property type="entry name" value="NADH DEHYDROGENASE UBIQUINONE IRON-SULFUR PROTEIN 8, MITOCHONDRIAL"/>
    <property type="match status" value="1"/>
</dbReference>
<dbReference type="EMBL" id="DTBX01000082">
    <property type="protein sequence ID" value="HGQ55269.1"/>
    <property type="molecule type" value="Genomic_DNA"/>
</dbReference>
<evidence type="ECO:0000256" key="2">
    <source>
        <dbReference type="ARBA" id="ARBA00022723"/>
    </source>
</evidence>
<protein>
    <submittedName>
        <fullName evidence="8">4Fe-4S dicluster domain-containing protein</fullName>
    </submittedName>
</protein>
<keyword evidence="2" id="KW-0479">Metal-binding</keyword>
<dbReference type="GO" id="GO:0046872">
    <property type="term" value="F:metal ion binding"/>
    <property type="evidence" value="ECO:0007669"/>
    <property type="project" value="UniProtKB-KW"/>
</dbReference>
<dbReference type="Pfam" id="PF12838">
    <property type="entry name" value="Fer4_7"/>
    <property type="match status" value="1"/>
</dbReference>
<dbReference type="PANTHER" id="PTHR10849:SF35">
    <property type="entry name" value="FORMATE HYDROGENLYASE SUBUNIT 6-RELATED"/>
    <property type="match status" value="1"/>
</dbReference>
<dbReference type="InterPro" id="IPR017900">
    <property type="entry name" value="4Fe4S_Fe_S_CS"/>
</dbReference>
<keyword evidence="4" id="KW-0408">Iron</keyword>
<dbReference type="GO" id="GO:0051539">
    <property type="term" value="F:4 iron, 4 sulfur cluster binding"/>
    <property type="evidence" value="ECO:0007669"/>
    <property type="project" value="UniProtKB-KW"/>
</dbReference>
<proteinExistence type="predicted"/>
<evidence type="ECO:0000313" key="7">
    <source>
        <dbReference type="EMBL" id="HGQ55269.1"/>
    </source>
</evidence>
<dbReference type="AlphaFoldDB" id="A0A7C4VYG4"/>
<dbReference type="Gene3D" id="3.30.70.3270">
    <property type="match status" value="1"/>
</dbReference>
<dbReference type="GO" id="GO:0003954">
    <property type="term" value="F:NADH dehydrogenase activity"/>
    <property type="evidence" value="ECO:0007669"/>
    <property type="project" value="TreeGrafter"/>
</dbReference>
<dbReference type="InterPro" id="IPR017896">
    <property type="entry name" value="4Fe4S_Fe-S-bd"/>
</dbReference>
<feature type="domain" description="4Fe-4S ferredoxin-type" evidence="6">
    <location>
        <begin position="38"/>
        <end position="67"/>
    </location>
</feature>